<feature type="compositionally biased region" description="Low complexity" evidence="1">
    <location>
        <begin position="352"/>
        <end position="361"/>
    </location>
</feature>
<proteinExistence type="predicted"/>
<dbReference type="Proteomes" id="UP001075354">
    <property type="component" value="Chromosome 8"/>
</dbReference>
<keyword evidence="2" id="KW-1133">Transmembrane helix</keyword>
<protein>
    <submittedName>
        <fullName evidence="3">Uncharacterized protein</fullName>
    </submittedName>
</protein>
<reference evidence="3" key="1">
    <citation type="submission" date="2022-12" db="EMBL/GenBank/DDBJ databases">
        <title>Chromosome-level genome assembly of the bean flower thrips Megalurothrips usitatus.</title>
        <authorList>
            <person name="Ma L."/>
            <person name="Liu Q."/>
            <person name="Li H."/>
            <person name="Cai W."/>
        </authorList>
    </citation>
    <scope>NUCLEOTIDE SEQUENCE</scope>
    <source>
        <strain evidence="3">Cailab_2022a</strain>
    </source>
</reference>
<keyword evidence="2" id="KW-0472">Membrane</keyword>
<organism evidence="3 4">
    <name type="scientific">Megalurothrips usitatus</name>
    <name type="common">bean blossom thrips</name>
    <dbReference type="NCBI Taxonomy" id="439358"/>
    <lineage>
        <taxon>Eukaryota</taxon>
        <taxon>Metazoa</taxon>
        <taxon>Ecdysozoa</taxon>
        <taxon>Arthropoda</taxon>
        <taxon>Hexapoda</taxon>
        <taxon>Insecta</taxon>
        <taxon>Pterygota</taxon>
        <taxon>Neoptera</taxon>
        <taxon>Paraneoptera</taxon>
        <taxon>Thysanoptera</taxon>
        <taxon>Terebrantia</taxon>
        <taxon>Thripoidea</taxon>
        <taxon>Thripidae</taxon>
        <taxon>Megalurothrips</taxon>
    </lineage>
</organism>
<evidence type="ECO:0000256" key="1">
    <source>
        <dbReference type="SAM" id="MobiDB-lite"/>
    </source>
</evidence>
<comment type="caution">
    <text evidence="3">The sequence shown here is derived from an EMBL/GenBank/DDBJ whole genome shotgun (WGS) entry which is preliminary data.</text>
</comment>
<dbReference type="AlphaFoldDB" id="A0AAV7XLW7"/>
<evidence type="ECO:0000256" key="2">
    <source>
        <dbReference type="SAM" id="Phobius"/>
    </source>
</evidence>
<evidence type="ECO:0000313" key="3">
    <source>
        <dbReference type="EMBL" id="KAJ1525414.1"/>
    </source>
</evidence>
<keyword evidence="4" id="KW-1185">Reference proteome</keyword>
<dbReference type="EMBL" id="JAPTSV010000008">
    <property type="protein sequence ID" value="KAJ1525414.1"/>
    <property type="molecule type" value="Genomic_DNA"/>
</dbReference>
<feature type="region of interest" description="Disordered" evidence="1">
    <location>
        <begin position="160"/>
        <end position="182"/>
    </location>
</feature>
<sequence length="472" mass="49140">MLLVRRLHWPSLLLAHGEDAASRDVAAALLRLVDEDPDVCVQSRVLSVSEDGRGDSDVAWAISKDKSGGVVVIVESTERGAALLSRLSALPHSGPGGEVHVLLSVRQAEAGAAAVPAASAPARVLSRLKGVAITLMHEVSPPALVPGTQRALLSDSPLWQGLSTDHHGEPDVMEESGLQGDSQDASVGALTVGVSLMGAGLRAAHRIKCPGTVNGVVPPAAPGPGEPPGPAPTPPSIFCPALHAMAPDEWRSILERVTAFAEAATTGGRAAAAAAAVPAKLRFGMELRSAARVLVKRSDTEYFEKAGMLVGGRDLQLESSRFAFPAVRPGVDNNVCGGAAAAGTTGQGAGSTSGSTAATSAPPQRPPKSNRALDRHPRTTPSPKAGSGRDMDWSWILGGSSEGGWGGAGDGDFWQMVYVLVGAAAVMLFIFLLCFYIVYRNFRVKSDQRRDKDSPNSSPRTRRSARRDSDDS</sequence>
<feature type="region of interest" description="Disordered" evidence="1">
    <location>
        <begin position="447"/>
        <end position="472"/>
    </location>
</feature>
<feature type="transmembrane region" description="Helical" evidence="2">
    <location>
        <begin position="416"/>
        <end position="439"/>
    </location>
</feature>
<keyword evidence="2" id="KW-0812">Transmembrane</keyword>
<gene>
    <name evidence="3" type="ORF">ONE63_010228</name>
</gene>
<feature type="region of interest" description="Disordered" evidence="1">
    <location>
        <begin position="343"/>
        <end position="393"/>
    </location>
</feature>
<evidence type="ECO:0000313" key="4">
    <source>
        <dbReference type="Proteomes" id="UP001075354"/>
    </source>
</evidence>
<accession>A0AAV7XLW7</accession>
<name>A0AAV7XLW7_9NEOP</name>